<gene>
    <name evidence="1" type="ORF">H310_07386</name>
</gene>
<organism evidence="1">
    <name type="scientific">Aphanomyces invadans</name>
    <dbReference type="NCBI Taxonomy" id="157072"/>
    <lineage>
        <taxon>Eukaryota</taxon>
        <taxon>Sar</taxon>
        <taxon>Stramenopiles</taxon>
        <taxon>Oomycota</taxon>
        <taxon>Saprolegniomycetes</taxon>
        <taxon>Saprolegniales</taxon>
        <taxon>Verrucalvaceae</taxon>
        <taxon>Aphanomyces</taxon>
    </lineage>
</organism>
<accession>A0A024U3P6</accession>
<reference evidence="1" key="1">
    <citation type="submission" date="2013-12" db="EMBL/GenBank/DDBJ databases">
        <title>The Genome Sequence of Aphanomyces invadans NJM9701.</title>
        <authorList>
            <consortium name="The Broad Institute Genomics Platform"/>
            <person name="Russ C."/>
            <person name="Tyler B."/>
            <person name="van West P."/>
            <person name="Dieguez-Uribeondo J."/>
            <person name="Young S.K."/>
            <person name="Zeng Q."/>
            <person name="Gargeya S."/>
            <person name="Fitzgerald M."/>
            <person name="Abouelleil A."/>
            <person name="Alvarado L."/>
            <person name="Chapman S.B."/>
            <person name="Gainer-Dewar J."/>
            <person name="Goldberg J."/>
            <person name="Griggs A."/>
            <person name="Gujja S."/>
            <person name="Hansen M."/>
            <person name="Howarth C."/>
            <person name="Imamovic A."/>
            <person name="Ireland A."/>
            <person name="Larimer J."/>
            <person name="McCowan C."/>
            <person name="Murphy C."/>
            <person name="Pearson M."/>
            <person name="Poon T.W."/>
            <person name="Priest M."/>
            <person name="Roberts A."/>
            <person name="Saif S."/>
            <person name="Shea T."/>
            <person name="Sykes S."/>
            <person name="Wortman J."/>
            <person name="Nusbaum C."/>
            <person name="Birren B."/>
        </authorList>
    </citation>
    <scope>NUCLEOTIDE SEQUENCE [LARGE SCALE GENOMIC DNA]</scope>
    <source>
        <strain evidence="1">NJM9701</strain>
    </source>
</reference>
<dbReference type="OrthoDB" id="76733at2759"/>
<dbReference type="VEuPathDB" id="FungiDB:H310_07386"/>
<evidence type="ECO:0000313" key="1">
    <source>
        <dbReference type="EMBL" id="ETW00864.1"/>
    </source>
</evidence>
<name>A0A024U3P6_9STRA</name>
<dbReference type="RefSeq" id="XP_008870999.1">
    <property type="nucleotide sequence ID" value="XM_008872777.1"/>
</dbReference>
<dbReference type="GeneID" id="20084436"/>
<proteinExistence type="predicted"/>
<sequence>MLSLERIARQASSHVAKLTLALATNLDDATSKSSDASAGLGWLQPKREGGVWWPVFAHGPVPLKSNSTSGILDDSCEATETSVYSFGTYKFAIHPVVSFKPWRGFQPVRSNWRLGRSSNVYRQALAEVESFLKQAKAPQLKDGLDAKGVVDIDLHVRLRSLATQDRSDNDEGVEAAFAAHSIVWAKVPGYPWLPQPTSSMFTSTTCHEVKPWRVHHHCWED</sequence>
<protein>
    <submittedName>
        <fullName evidence="1">Uncharacterized protein</fullName>
    </submittedName>
</protein>
<dbReference type="EMBL" id="KI913964">
    <property type="protein sequence ID" value="ETW00864.1"/>
    <property type="molecule type" value="Genomic_DNA"/>
</dbReference>
<dbReference type="AlphaFoldDB" id="A0A024U3P6"/>